<dbReference type="EnsemblMetazoa" id="AALB004202-RA">
    <property type="protein sequence ID" value="AALB004202-PA"/>
    <property type="gene ID" value="AALB004202"/>
</dbReference>
<reference evidence="1" key="2">
    <citation type="submission" date="2022-08" db="UniProtKB">
        <authorList>
            <consortium name="EnsemblMetazoa"/>
        </authorList>
    </citation>
    <scope>IDENTIFICATION</scope>
    <source>
        <strain evidence="1">STECLA/ALBI9_A</strain>
    </source>
</reference>
<evidence type="ECO:0000313" key="2">
    <source>
        <dbReference type="Proteomes" id="UP000069272"/>
    </source>
</evidence>
<organism evidence="1 2">
    <name type="scientific">Anopheles albimanus</name>
    <name type="common">New world malaria mosquito</name>
    <dbReference type="NCBI Taxonomy" id="7167"/>
    <lineage>
        <taxon>Eukaryota</taxon>
        <taxon>Metazoa</taxon>
        <taxon>Ecdysozoa</taxon>
        <taxon>Arthropoda</taxon>
        <taxon>Hexapoda</taxon>
        <taxon>Insecta</taxon>
        <taxon>Pterygota</taxon>
        <taxon>Neoptera</taxon>
        <taxon>Endopterygota</taxon>
        <taxon>Diptera</taxon>
        <taxon>Nematocera</taxon>
        <taxon>Culicoidea</taxon>
        <taxon>Culicidae</taxon>
        <taxon>Anophelinae</taxon>
        <taxon>Anopheles</taxon>
    </lineage>
</organism>
<dbReference type="VEuPathDB" id="VectorBase:AALB004202"/>
<proteinExistence type="predicted"/>
<accession>A0A182FCG7</accession>
<dbReference type="Gene3D" id="3.80.10.10">
    <property type="entry name" value="Ribonuclease Inhibitor"/>
    <property type="match status" value="1"/>
</dbReference>
<keyword evidence="2" id="KW-1185">Reference proteome</keyword>
<dbReference type="InterPro" id="IPR032675">
    <property type="entry name" value="LRR_dom_sf"/>
</dbReference>
<evidence type="ECO:0000313" key="1">
    <source>
        <dbReference type="EnsemblMetazoa" id="AALB004202-PA"/>
    </source>
</evidence>
<dbReference type="VEuPathDB" id="VectorBase:AALB20_032639"/>
<dbReference type="Proteomes" id="UP000069272">
    <property type="component" value="Chromosome 3L"/>
</dbReference>
<protein>
    <submittedName>
        <fullName evidence="1">Uncharacterized protein</fullName>
    </submittedName>
</protein>
<name>A0A182FCG7_ANOAL</name>
<reference evidence="1 2" key="1">
    <citation type="journal article" date="2017" name="G3 (Bethesda)">
        <title>The Physical Genome Mapping of Anopheles albimanus Corrected Scaffold Misassemblies and Identified Interarm Rearrangements in Genus Anopheles.</title>
        <authorList>
            <person name="Artemov G.N."/>
            <person name="Peery A.N."/>
            <person name="Jiang X."/>
            <person name="Tu Z."/>
            <person name="Stegniy V.N."/>
            <person name="Sharakhova M.V."/>
            <person name="Sharakhov I.V."/>
        </authorList>
    </citation>
    <scope>NUCLEOTIDE SEQUENCE [LARGE SCALE GENOMIC DNA]</scope>
    <source>
        <strain evidence="1 2">ALBI9_A</strain>
    </source>
</reference>
<sequence length="72" mass="7822">MARRHNVRRTQISGRCSGSLLLIAVIALVCIAMTTVEAAGCPSMCSCQQRTVRCVKQQLDNVPEMPADTSIM</sequence>
<dbReference type="AlphaFoldDB" id="A0A182FCG7"/>